<name>A0ABU5S408_9BACT</name>
<keyword evidence="3" id="KW-0732">Signal</keyword>
<dbReference type="RefSeq" id="WP_323328328.1">
    <property type="nucleotide sequence ID" value="NZ_JAYGIL010000009.1"/>
</dbReference>
<dbReference type="InterPro" id="IPR033985">
    <property type="entry name" value="SusD-like_N"/>
</dbReference>
<dbReference type="PROSITE" id="PS51257">
    <property type="entry name" value="PROKAR_LIPOPROTEIN"/>
    <property type="match status" value="1"/>
</dbReference>
<dbReference type="CDD" id="cd08977">
    <property type="entry name" value="SusD"/>
    <property type="match status" value="1"/>
</dbReference>
<evidence type="ECO:0000256" key="1">
    <source>
        <dbReference type="ARBA" id="ARBA00004442"/>
    </source>
</evidence>
<evidence type="ECO:0000259" key="6">
    <source>
        <dbReference type="Pfam" id="PF07980"/>
    </source>
</evidence>
<reference evidence="8 9" key="1">
    <citation type="submission" date="2023-12" db="EMBL/GenBank/DDBJ databases">
        <title>Novel species of the genus Arcicella isolated from rivers.</title>
        <authorList>
            <person name="Lu H."/>
        </authorList>
    </citation>
    <scope>NUCLEOTIDE SEQUENCE [LARGE SCALE GENOMIC DNA]</scope>
    <source>
        <strain evidence="8 9">DC2W</strain>
    </source>
</reference>
<dbReference type="InterPro" id="IPR011990">
    <property type="entry name" value="TPR-like_helical_dom_sf"/>
</dbReference>
<protein>
    <submittedName>
        <fullName evidence="8">RagB/SusD family nutrient uptake outer membrane protein</fullName>
    </submittedName>
</protein>
<keyword evidence="4" id="KW-0472">Membrane</keyword>
<evidence type="ECO:0000256" key="2">
    <source>
        <dbReference type="ARBA" id="ARBA00006275"/>
    </source>
</evidence>
<evidence type="ECO:0000313" key="8">
    <source>
        <dbReference type="EMBL" id="MEA5403121.1"/>
    </source>
</evidence>
<dbReference type="SUPFAM" id="SSF48452">
    <property type="entry name" value="TPR-like"/>
    <property type="match status" value="1"/>
</dbReference>
<dbReference type="Gene3D" id="1.25.40.900">
    <property type="match status" value="1"/>
</dbReference>
<keyword evidence="5" id="KW-0998">Cell outer membrane</keyword>
<evidence type="ECO:0000313" key="9">
    <source>
        <dbReference type="Proteomes" id="UP001303899"/>
    </source>
</evidence>
<feature type="domain" description="RagB/SusD" evidence="6">
    <location>
        <begin position="358"/>
        <end position="476"/>
    </location>
</feature>
<comment type="similarity">
    <text evidence="2">Belongs to the SusD family.</text>
</comment>
<dbReference type="Pfam" id="PF14322">
    <property type="entry name" value="SusD-like_3"/>
    <property type="match status" value="1"/>
</dbReference>
<dbReference type="Gene3D" id="1.25.40.390">
    <property type="match status" value="1"/>
</dbReference>
<accession>A0ABU5S408</accession>
<comment type="caution">
    <text evidence="8">The sequence shown here is derived from an EMBL/GenBank/DDBJ whole genome shotgun (WGS) entry which is preliminary data.</text>
</comment>
<dbReference type="EMBL" id="JAYGIL010000009">
    <property type="protein sequence ID" value="MEA5403121.1"/>
    <property type="molecule type" value="Genomic_DNA"/>
</dbReference>
<dbReference type="Pfam" id="PF07980">
    <property type="entry name" value="SusD_RagB"/>
    <property type="match status" value="1"/>
</dbReference>
<evidence type="ECO:0000256" key="5">
    <source>
        <dbReference type="ARBA" id="ARBA00023237"/>
    </source>
</evidence>
<organism evidence="8 9">
    <name type="scientific">Arcicella gelida</name>
    <dbReference type="NCBI Taxonomy" id="2984195"/>
    <lineage>
        <taxon>Bacteria</taxon>
        <taxon>Pseudomonadati</taxon>
        <taxon>Bacteroidota</taxon>
        <taxon>Cytophagia</taxon>
        <taxon>Cytophagales</taxon>
        <taxon>Flectobacillaceae</taxon>
        <taxon>Arcicella</taxon>
    </lineage>
</organism>
<evidence type="ECO:0000256" key="4">
    <source>
        <dbReference type="ARBA" id="ARBA00023136"/>
    </source>
</evidence>
<comment type="subcellular location">
    <subcellularLocation>
        <location evidence="1">Cell outer membrane</location>
    </subcellularLocation>
</comment>
<proteinExistence type="inferred from homology"/>
<dbReference type="Proteomes" id="UP001303899">
    <property type="component" value="Unassembled WGS sequence"/>
</dbReference>
<dbReference type="Gene3D" id="2.20.20.130">
    <property type="match status" value="1"/>
</dbReference>
<gene>
    <name evidence="8" type="ORF">VB776_09360</name>
</gene>
<evidence type="ECO:0000256" key="3">
    <source>
        <dbReference type="ARBA" id="ARBA00022729"/>
    </source>
</evidence>
<keyword evidence="9" id="KW-1185">Reference proteome</keyword>
<feature type="domain" description="SusD-like N-terminal" evidence="7">
    <location>
        <begin position="24"/>
        <end position="231"/>
    </location>
</feature>
<dbReference type="InterPro" id="IPR012944">
    <property type="entry name" value="SusD_RagB_dom"/>
</dbReference>
<sequence length="476" mass="52221">MKLKNIFKPLALGLVLTASSCSDLLDVQPRQSIDSATALTSEDAIRAAVNGVYDVLQSTFLYGRDLIAIPEALADNGRATNKSGRLVAEYQNQATNAHFQIWERAYNAINQLNLILEALPKATAVPVATRDSFEGQASMLRALLYFELARCYGYEPKVVVTQSDRGTVPLHKKGVLDLAQIERLPRATIAETYDFIYSDLTNAVAKLSTVTLSTAYANKGAANALFSRVALYRGDYENAIKYANAALASGIGKFQTKDAYVGAWRVANHPESMFEIVYQTNENIGVNLSLQTTYTTLVQLGNTATTGGFGDLVPTAALLATFEPGDVRRNLYERGTAGRGTAEIECTKFFGRNGVVNLDNIPVIRISEMYLNRAEAYALSGKETEALADVNTIRTRAGLEAKTGLTGQALINEIANQRRIELAFEGHRFFDLKRRGQDIIKDAPAQNLAYTDFRILSFIPNREIQANSNLKQNVGY</sequence>
<evidence type="ECO:0000259" key="7">
    <source>
        <dbReference type="Pfam" id="PF14322"/>
    </source>
</evidence>